<dbReference type="Proteomes" id="UP000585474">
    <property type="component" value="Unassembled WGS sequence"/>
</dbReference>
<dbReference type="EMBL" id="BJWL01000022">
    <property type="protein sequence ID" value="GFZ10836.1"/>
    <property type="molecule type" value="Genomic_DNA"/>
</dbReference>
<comment type="caution">
    <text evidence="2">The sequence shown here is derived from an EMBL/GenBank/DDBJ whole genome shotgun (WGS) entry which is preliminary data.</text>
</comment>
<feature type="region of interest" description="Disordered" evidence="1">
    <location>
        <begin position="94"/>
        <end position="115"/>
    </location>
</feature>
<proteinExistence type="predicted"/>
<accession>A0A7J0GJ53</accession>
<name>A0A7J0GJ53_9ERIC</name>
<dbReference type="OrthoDB" id="2919534at2759"/>
<dbReference type="AlphaFoldDB" id="A0A7J0GJ53"/>
<keyword evidence="3" id="KW-1185">Reference proteome</keyword>
<evidence type="ECO:0000313" key="3">
    <source>
        <dbReference type="Proteomes" id="UP000585474"/>
    </source>
</evidence>
<organism evidence="2 3">
    <name type="scientific">Actinidia rufa</name>
    <dbReference type="NCBI Taxonomy" id="165716"/>
    <lineage>
        <taxon>Eukaryota</taxon>
        <taxon>Viridiplantae</taxon>
        <taxon>Streptophyta</taxon>
        <taxon>Embryophyta</taxon>
        <taxon>Tracheophyta</taxon>
        <taxon>Spermatophyta</taxon>
        <taxon>Magnoliopsida</taxon>
        <taxon>eudicotyledons</taxon>
        <taxon>Gunneridae</taxon>
        <taxon>Pentapetalae</taxon>
        <taxon>asterids</taxon>
        <taxon>Ericales</taxon>
        <taxon>Actinidiaceae</taxon>
        <taxon>Actinidia</taxon>
    </lineage>
</organism>
<evidence type="ECO:0000256" key="1">
    <source>
        <dbReference type="SAM" id="MobiDB-lite"/>
    </source>
</evidence>
<protein>
    <submittedName>
        <fullName evidence="2">Uncharacterized protein</fullName>
    </submittedName>
</protein>
<gene>
    <name evidence="2" type="ORF">Acr_22g0002340</name>
</gene>
<reference evidence="2 3" key="1">
    <citation type="submission" date="2019-07" db="EMBL/GenBank/DDBJ databases">
        <title>De Novo Assembly of kiwifruit Actinidia rufa.</title>
        <authorList>
            <person name="Sugita-Konishi S."/>
            <person name="Sato K."/>
            <person name="Mori E."/>
            <person name="Abe Y."/>
            <person name="Kisaki G."/>
            <person name="Hamano K."/>
            <person name="Suezawa K."/>
            <person name="Otani M."/>
            <person name="Fukuda T."/>
            <person name="Manabe T."/>
            <person name="Gomi K."/>
            <person name="Tabuchi M."/>
            <person name="Akimitsu K."/>
            <person name="Kataoka I."/>
        </authorList>
    </citation>
    <scope>NUCLEOTIDE SEQUENCE [LARGE SCALE GENOMIC DNA]</scope>
    <source>
        <strain evidence="3">cv. Fuchu</strain>
    </source>
</reference>
<sequence>MKEVQLIEEEHEVLEDDGRDLKAKVIEDLIRYELDEPISDRFFLTSANLEEQEKTELIQFLTANIEVFAWTSYKIPVITPNFIKHELNILPEARPVKQKGRRSTTEHVRSSMLKS</sequence>
<evidence type="ECO:0000313" key="2">
    <source>
        <dbReference type="EMBL" id="GFZ10836.1"/>
    </source>
</evidence>